<evidence type="ECO:0000256" key="1">
    <source>
        <dbReference type="SAM" id="Phobius"/>
    </source>
</evidence>
<feature type="transmembrane region" description="Helical" evidence="1">
    <location>
        <begin position="85"/>
        <end position="102"/>
    </location>
</feature>
<keyword evidence="1" id="KW-0812">Transmembrane</keyword>
<dbReference type="AlphaFoldDB" id="A0A8J3FSL5"/>
<reference evidence="2" key="1">
    <citation type="journal article" date="2014" name="Int. J. Syst. Evol. Microbiol.">
        <title>Complete genome sequence of Corynebacterium casei LMG S-19264T (=DSM 44701T), isolated from a smear-ripened cheese.</title>
        <authorList>
            <consortium name="US DOE Joint Genome Institute (JGI-PGF)"/>
            <person name="Walter F."/>
            <person name="Albersmeier A."/>
            <person name="Kalinowski J."/>
            <person name="Ruckert C."/>
        </authorList>
    </citation>
    <scope>NUCLEOTIDE SEQUENCE</scope>
    <source>
        <strain evidence="2">CGMCC 4.7299</strain>
    </source>
</reference>
<keyword evidence="3" id="KW-1185">Reference proteome</keyword>
<gene>
    <name evidence="2" type="ORF">GCM10012284_63500</name>
</gene>
<dbReference type="Proteomes" id="UP000656042">
    <property type="component" value="Unassembled WGS sequence"/>
</dbReference>
<keyword evidence="1" id="KW-1133">Transmembrane helix</keyword>
<feature type="transmembrane region" description="Helical" evidence="1">
    <location>
        <begin position="37"/>
        <end position="55"/>
    </location>
</feature>
<reference evidence="2" key="2">
    <citation type="submission" date="2020-09" db="EMBL/GenBank/DDBJ databases">
        <authorList>
            <person name="Sun Q."/>
            <person name="Zhou Y."/>
        </authorList>
    </citation>
    <scope>NUCLEOTIDE SEQUENCE</scope>
    <source>
        <strain evidence="2">CGMCC 4.7299</strain>
    </source>
</reference>
<evidence type="ECO:0000313" key="2">
    <source>
        <dbReference type="EMBL" id="GGL20162.1"/>
    </source>
</evidence>
<name>A0A8J3FSL5_9ACTN</name>
<keyword evidence="1" id="KW-0472">Membrane</keyword>
<organism evidence="2 3">
    <name type="scientific">Mangrovihabitans endophyticus</name>
    <dbReference type="NCBI Taxonomy" id="1751298"/>
    <lineage>
        <taxon>Bacteria</taxon>
        <taxon>Bacillati</taxon>
        <taxon>Actinomycetota</taxon>
        <taxon>Actinomycetes</taxon>
        <taxon>Micromonosporales</taxon>
        <taxon>Micromonosporaceae</taxon>
        <taxon>Mangrovihabitans</taxon>
    </lineage>
</organism>
<proteinExistence type="predicted"/>
<comment type="caution">
    <text evidence="2">The sequence shown here is derived from an EMBL/GenBank/DDBJ whole genome shotgun (WGS) entry which is preliminary data.</text>
</comment>
<evidence type="ECO:0008006" key="4">
    <source>
        <dbReference type="Google" id="ProtNLM"/>
    </source>
</evidence>
<protein>
    <recommendedName>
        <fullName evidence="4">Cell wall-active antibiotics response 4TMS YvqF</fullName>
    </recommendedName>
</protein>
<sequence length="215" mass="22650">MSRTRVGIGVAIVGIASYLAVDPGERADLAVRALAASWPYLLAIFAVAATLAAIVDLRRLAGAMLIAATAATALLYRWASPSVLGYLPFAAAAVGAGIALSGQHSRLRDRIVSIAWTSRWAPHGDLPARLTVTCVLGALYLDLRGTSVPSGTKVNISTYVGYVRLKVPVQWNLGLDGDGSVLVTVDERGRRDKITNPSLRLQTGGMIGTIVVDRC</sequence>
<accession>A0A8J3FSL5</accession>
<evidence type="ECO:0000313" key="3">
    <source>
        <dbReference type="Proteomes" id="UP000656042"/>
    </source>
</evidence>
<feature type="transmembrane region" description="Helical" evidence="1">
    <location>
        <begin position="60"/>
        <end position="79"/>
    </location>
</feature>
<dbReference type="RefSeq" id="WP_189083037.1">
    <property type="nucleotide sequence ID" value="NZ_BMMX01000075.1"/>
</dbReference>
<dbReference type="EMBL" id="BMMX01000075">
    <property type="protein sequence ID" value="GGL20162.1"/>
    <property type="molecule type" value="Genomic_DNA"/>
</dbReference>